<dbReference type="OrthoDB" id="4375842at2"/>
<gene>
    <name evidence="1" type="ORF">FDO65_14515</name>
</gene>
<dbReference type="PANTHER" id="PTHR43857">
    <property type="entry name" value="BLR7761 PROTEIN"/>
    <property type="match status" value="1"/>
</dbReference>
<dbReference type="PANTHER" id="PTHR43857:SF1">
    <property type="entry name" value="YJGH FAMILY PROTEIN"/>
    <property type="match status" value="1"/>
</dbReference>
<dbReference type="EMBL" id="SZZH01000003">
    <property type="protein sequence ID" value="TKV58727.1"/>
    <property type="molecule type" value="Genomic_DNA"/>
</dbReference>
<dbReference type="AlphaFoldDB" id="A0A4U6QEQ5"/>
<dbReference type="InterPro" id="IPR006175">
    <property type="entry name" value="YjgF/YER057c/UK114"/>
</dbReference>
<protein>
    <submittedName>
        <fullName evidence="1">RidA family protein</fullName>
    </submittedName>
</protein>
<sequence>MTTSLHPAPSAVTSINPTTWNAAFGYDQGQLRAAPARLLTVAGQGPVDESGVLLHAGDVSAQLSLSLANVETVLAAAGMDLSDVLRLVVYTTDVDATLAAYGALIERLQQFSATPPTTLLGVQRLALPGMAVEIDATAGR</sequence>
<accession>A0A4U6QEQ5</accession>
<name>A0A4U6QEQ5_9ACTN</name>
<evidence type="ECO:0000313" key="1">
    <source>
        <dbReference type="EMBL" id="TKV58727.1"/>
    </source>
</evidence>
<dbReference type="Proteomes" id="UP000306985">
    <property type="component" value="Unassembled WGS sequence"/>
</dbReference>
<dbReference type="CDD" id="cd00448">
    <property type="entry name" value="YjgF_YER057c_UK114_family"/>
    <property type="match status" value="1"/>
</dbReference>
<proteinExistence type="predicted"/>
<dbReference type="Pfam" id="PF01042">
    <property type="entry name" value="Ribonuc_L-PSP"/>
    <property type="match status" value="1"/>
</dbReference>
<dbReference type="InterPro" id="IPR035959">
    <property type="entry name" value="RutC-like_sf"/>
</dbReference>
<reference evidence="1 2" key="1">
    <citation type="submission" date="2019-05" db="EMBL/GenBank/DDBJ databases">
        <title>Nakamurella sp. N5BH11, whole genome shotgun sequence.</title>
        <authorList>
            <person name="Tuo L."/>
        </authorList>
    </citation>
    <scope>NUCLEOTIDE SEQUENCE [LARGE SCALE GENOMIC DNA]</scope>
    <source>
        <strain evidence="1 2">N5BH11</strain>
    </source>
</reference>
<comment type="caution">
    <text evidence="1">The sequence shown here is derived from an EMBL/GenBank/DDBJ whole genome shotgun (WGS) entry which is preliminary data.</text>
</comment>
<dbReference type="SUPFAM" id="SSF55298">
    <property type="entry name" value="YjgF-like"/>
    <property type="match status" value="1"/>
</dbReference>
<dbReference type="RefSeq" id="WP_137450386.1">
    <property type="nucleotide sequence ID" value="NZ_SZZH01000003.1"/>
</dbReference>
<keyword evidence="2" id="KW-1185">Reference proteome</keyword>
<dbReference type="Gene3D" id="3.30.1330.40">
    <property type="entry name" value="RutC-like"/>
    <property type="match status" value="1"/>
</dbReference>
<organism evidence="1 2">
    <name type="scientific">Nakamurella flava</name>
    <dbReference type="NCBI Taxonomy" id="2576308"/>
    <lineage>
        <taxon>Bacteria</taxon>
        <taxon>Bacillati</taxon>
        <taxon>Actinomycetota</taxon>
        <taxon>Actinomycetes</taxon>
        <taxon>Nakamurellales</taxon>
        <taxon>Nakamurellaceae</taxon>
        <taxon>Nakamurella</taxon>
    </lineage>
</organism>
<evidence type="ECO:0000313" key="2">
    <source>
        <dbReference type="Proteomes" id="UP000306985"/>
    </source>
</evidence>